<reference evidence="1" key="1">
    <citation type="submission" date="2018-05" db="EMBL/GenBank/DDBJ databases">
        <authorList>
            <person name="Lanie J.A."/>
            <person name="Ng W.-L."/>
            <person name="Kazmierczak K.M."/>
            <person name="Andrzejewski T.M."/>
            <person name="Davidsen T.M."/>
            <person name="Wayne K.J."/>
            <person name="Tettelin H."/>
            <person name="Glass J.I."/>
            <person name="Rusch D."/>
            <person name="Podicherti R."/>
            <person name="Tsui H.-C.T."/>
            <person name="Winkler M.E."/>
        </authorList>
    </citation>
    <scope>NUCLEOTIDE SEQUENCE</scope>
</reference>
<dbReference type="AlphaFoldDB" id="A0A382D0L7"/>
<sequence length="49" mass="5616">MKANLKETIRNEYVHGYINALGQRVMPTLDELIAKYKVPSSTVYRTSSK</sequence>
<dbReference type="EMBL" id="UINC01036721">
    <property type="protein sequence ID" value="SVB31123.1"/>
    <property type="molecule type" value="Genomic_DNA"/>
</dbReference>
<organism evidence="1">
    <name type="scientific">marine metagenome</name>
    <dbReference type="NCBI Taxonomy" id="408172"/>
    <lineage>
        <taxon>unclassified sequences</taxon>
        <taxon>metagenomes</taxon>
        <taxon>ecological metagenomes</taxon>
    </lineage>
</organism>
<gene>
    <name evidence="1" type="ORF">METZ01_LOCUS183977</name>
</gene>
<name>A0A382D0L7_9ZZZZ</name>
<protein>
    <submittedName>
        <fullName evidence="1">Uncharacterized protein</fullName>
    </submittedName>
</protein>
<proteinExistence type="predicted"/>
<feature type="non-terminal residue" evidence="1">
    <location>
        <position position="49"/>
    </location>
</feature>
<accession>A0A382D0L7</accession>
<evidence type="ECO:0000313" key="1">
    <source>
        <dbReference type="EMBL" id="SVB31123.1"/>
    </source>
</evidence>